<evidence type="ECO:0000313" key="1">
    <source>
        <dbReference type="EMBL" id="CAH1205747.1"/>
    </source>
</evidence>
<accession>A0ABN8GCP3</accession>
<evidence type="ECO:0000313" key="2">
    <source>
        <dbReference type="Proteomes" id="UP000838686"/>
    </source>
</evidence>
<dbReference type="Proteomes" id="UP000838686">
    <property type="component" value="Unassembled WGS sequence"/>
</dbReference>
<gene>
    <name evidence="1" type="ORF">PAECIP111893_02408</name>
</gene>
<comment type="caution">
    <text evidence="1">The sequence shown here is derived from an EMBL/GenBank/DDBJ whole genome shotgun (WGS) entry which is preliminary data.</text>
</comment>
<protein>
    <submittedName>
        <fullName evidence="1">Uncharacterized protein</fullName>
    </submittedName>
</protein>
<organism evidence="1 2">
    <name type="scientific">Paenibacillus plantiphilus</name>
    <dbReference type="NCBI Taxonomy" id="2905650"/>
    <lineage>
        <taxon>Bacteria</taxon>
        <taxon>Bacillati</taxon>
        <taxon>Bacillota</taxon>
        <taxon>Bacilli</taxon>
        <taxon>Bacillales</taxon>
        <taxon>Paenibacillaceae</taxon>
        <taxon>Paenibacillus</taxon>
    </lineage>
</organism>
<dbReference type="RefSeq" id="WP_236342432.1">
    <property type="nucleotide sequence ID" value="NZ_CAKMMF010000011.1"/>
</dbReference>
<reference evidence="1" key="1">
    <citation type="submission" date="2022-01" db="EMBL/GenBank/DDBJ databases">
        <authorList>
            <person name="Criscuolo A."/>
        </authorList>
    </citation>
    <scope>NUCLEOTIDE SEQUENCE</scope>
    <source>
        <strain evidence="1">CIP111893</strain>
    </source>
</reference>
<sequence>MNELDFYKFANENELDWRGDKLIMWIYPSDIPELVELIGYNALSEDGLPCVICGLGQVAIEANVICEWFDIDPERIHPKDGD</sequence>
<name>A0ABN8GCP3_9BACL</name>
<keyword evidence="2" id="KW-1185">Reference proteome</keyword>
<dbReference type="EMBL" id="CAKMMF010000011">
    <property type="protein sequence ID" value="CAH1205747.1"/>
    <property type="molecule type" value="Genomic_DNA"/>
</dbReference>
<proteinExistence type="predicted"/>